<organism evidence="2 3">
    <name type="scientific">Bifidobacterium criceti</name>
    <dbReference type="NCBI Taxonomy" id="1960969"/>
    <lineage>
        <taxon>Bacteria</taxon>
        <taxon>Bacillati</taxon>
        <taxon>Actinomycetota</taxon>
        <taxon>Actinomycetes</taxon>
        <taxon>Bifidobacteriales</taxon>
        <taxon>Bifidobacteriaceae</taxon>
        <taxon>Bifidobacterium</taxon>
    </lineage>
</organism>
<evidence type="ECO:0000313" key="2">
    <source>
        <dbReference type="EMBL" id="PAU66870.1"/>
    </source>
</evidence>
<dbReference type="AlphaFoldDB" id="A0A2A2ED18"/>
<evidence type="ECO:0000256" key="1">
    <source>
        <dbReference type="SAM" id="MobiDB-lite"/>
    </source>
</evidence>
<proteinExistence type="predicted"/>
<protein>
    <submittedName>
        <fullName evidence="2">Uncharacterized protein</fullName>
    </submittedName>
</protein>
<feature type="region of interest" description="Disordered" evidence="1">
    <location>
        <begin position="189"/>
        <end position="210"/>
    </location>
</feature>
<comment type="caution">
    <text evidence="2">The sequence shown here is derived from an EMBL/GenBank/DDBJ whole genome shotgun (WGS) entry which is preliminary data.</text>
</comment>
<dbReference type="Proteomes" id="UP000218399">
    <property type="component" value="Unassembled WGS sequence"/>
</dbReference>
<reference evidence="2 3" key="1">
    <citation type="journal article" date="2017" name="ISME J.">
        <title>Unveiling bifidobacterial biogeography across the mammalian branch of the tree of life.</title>
        <authorList>
            <person name="Milani C."/>
            <person name="Mangifesta M."/>
            <person name="Mancabelli L."/>
            <person name="Lugli G.A."/>
            <person name="James K."/>
            <person name="Duranti S."/>
            <person name="Turroni F."/>
            <person name="Ferrario C."/>
            <person name="Ossiprandi M.C."/>
            <person name="van Sinderen D."/>
            <person name="Ventura M."/>
        </authorList>
    </citation>
    <scope>NUCLEOTIDE SEQUENCE [LARGE SCALE GENOMIC DNA]</scope>
    <source>
        <strain evidence="3">Ham19E</strain>
    </source>
</reference>
<name>A0A2A2ED18_9BIFI</name>
<dbReference type="EMBL" id="MVOH01000021">
    <property type="protein sequence ID" value="PAU66870.1"/>
    <property type="molecule type" value="Genomic_DNA"/>
</dbReference>
<evidence type="ECO:0000313" key="3">
    <source>
        <dbReference type="Proteomes" id="UP000218399"/>
    </source>
</evidence>
<keyword evidence="3" id="KW-1185">Reference proteome</keyword>
<sequence>MHHTVQMRRAVARYVRTRDGGAASASFDAARCGGGGRVRCVCVVRCRGLRGGRTLGWRTRRAMPGLRYRATLGRCQRRVVPRYVVTSDVGMPPASRGAAMCGGGGHGRCVRVVRCRGICGHATVTRHRCRAVPQFWVTRDAGMPSASCGPAGCADARRWRAAGAARCRGVRWRATVAWRLRLRCRDLRGSADAGPASASCGATVGADPRR</sequence>
<accession>A0A2A2ED18</accession>
<gene>
    <name evidence="2" type="ORF">B1526_1687</name>
</gene>